<name>A0ABR4BJY4_9LECA</name>
<keyword evidence="3" id="KW-1185">Reference proteome</keyword>
<dbReference type="PANTHER" id="PTHR24096:SF265">
    <property type="entry name" value="ENZYME, PUTATIVE (AFU_ORTHOLOGUE AFUA_5G14270)-RELATED"/>
    <property type="match status" value="1"/>
</dbReference>
<accession>A0ABR4BJY4</accession>
<evidence type="ECO:0000313" key="3">
    <source>
        <dbReference type="Proteomes" id="UP001590951"/>
    </source>
</evidence>
<dbReference type="Gene3D" id="3.40.50.980">
    <property type="match status" value="2"/>
</dbReference>
<dbReference type="EMBL" id="JBHFEH010000003">
    <property type="protein sequence ID" value="KAL2058132.1"/>
    <property type="molecule type" value="Genomic_DNA"/>
</dbReference>
<protein>
    <recommendedName>
        <fullName evidence="1">AMP-dependent synthetase/ligase domain-containing protein</fullName>
    </recommendedName>
</protein>
<dbReference type="InterPro" id="IPR000873">
    <property type="entry name" value="AMP-dep_synth/lig_dom"/>
</dbReference>
<dbReference type="Proteomes" id="UP001590951">
    <property type="component" value="Unassembled WGS sequence"/>
</dbReference>
<comment type="caution">
    <text evidence="2">The sequence shown here is derived from an EMBL/GenBank/DDBJ whole genome shotgun (WGS) entry which is preliminary data.</text>
</comment>
<dbReference type="SUPFAM" id="SSF56801">
    <property type="entry name" value="Acetyl-CoA synthetase-like"/>
    <property type="match status" value="1"/>
</dbReference>
<reference evidence="2 3" key="1">
    <citation type="submission" date="2024-09" db="EMBL/GenBank/DDBJ databases">
        <title>Rethinking Asexuality: The Enigmatic Case of Functional Sexual Genes in Lepraria (Stereocaulaceae).</title>
        <authorList>
            <person name="Doellman M."/>
            <person name="Sun Y."/>
            <person name="Barcenas-Pena A."/>
            <person name="Lumbsch H.T."/>
            <person name="Grewe F."/>
        </authorList>
    </citation>
    <scope>NUCLEOTIDE SEQUENCE [LARGE SCALE GENOMIC DNA]</scope>
    <source>
        <strain evidence="2 3">Grewe 0041</strain>
    </source>
</reference>
<evidence type="ECO:0000313" key="2">
    <source>
        <dbReference type="EMBL" id="KAL2058132.1"/>
    </source>
</evidence>
<organism evidence="2 3">
    <name type="scientific">Lepraria finkii</name>
    <dbReference type="NCBI Taxonomy" id="1340010"/>
    <lineage>
        <taxon>Eukaryota</taxon>
        <taxon>Fungi</taxon>
        <taxon>Dikarya</taxon>
        <taxon>Ascomycota</taxon>
        <taxon>Pezizomycotina</taxon>
        <taxon>Lecanoromycetes</taxon>
        <taxon>OSLEUM clade</taxon>
        <taxon>Lecanoromycetidae</taxon>
        <taxon>Lecanorales</taxon>
        <taxon>Lecanorineae</taxon>
        <taxon>Stereocaulaceae</taxon>
        <taxon>Lepraria</taxon>
    </lineage>
</organism>
<gene>
    <name evidence="2" type="ORF">ABVK25_001750</name>
</gene>
<dbReference type="Pfam" id="PF00501">
    <property type="entry name" value="AMP-binding"/>
    <property type="match status" value="1"/>
</dbReference>
<feature type="domain" description="AMP-dependent synthetase/ligase" evidence="1">
    <location>
        <begin position="2"/>
        <end position="136"/>
    </location>
</feature>
<proteinExistence type="predicted"/>
<dbReference type="PANTHER" id="PTHR24096">
    <property type="entry name" value="LONG-CHAIN-FATTY-ACID--COA LIGASE"/>
    <property type="match status" value="1"/>
</dbReference>
<sequence length="178" mass="20335">MICMAIIRIGARFTGSNPAYTSLELIHHVHTPHAKYIISEPHVLATFFATAKECNISDERIFVFDAYDKSPYHRCPYRSWETLLQHGEEDWVKFQKPYKETTSFIATTDFTSGTAGLPKAAMISHHYSIAQIHAIKSHSKPYDVGVAREINLTRRKFWPFNRSTASHVSRHFAPSPCP</sequence>
<evidence type="ECO:0000259" key="1">
    <source>
        <dbReference type="Pfam" id="PF00501"/>
    </source>
</evidence>